<evidence type="ECO:0000313" key="1">
    <source>
        <dbReference type="EMBL" id="CAF5109355.1"/>
    </source>
</evidence>
<sequence>MRKVRYLAKALVLAKSLTVLDLDDNKLGDDGVQCIAQALTNSK</sequence>
<gene>
    <name evidence="1" type="ORF">BYL167_LOCUS65461</name>
</gene>
<proteinExistence type="predicted"/>
<comment type="caution">
    <text evidence="1">The sequence shown here is derived from an EMBL/GenBank/DDBJ whole genome shotgun (WGS) entry which is preliminary data.</text>
</comment>
<reference evidence="1" key="1">
    <citation type="submission" date="2021-02" db="EMBL/GenBank/DDBJ databases">
        <authorList>
            <person name="Nowell W R."/>
        </authorList>
    </citation>
    <scope>NUCLEOTIDE SEQUENCE</scope>
</reference>
<dbReference type="InterPro" id="IPR001611">
    <property type="entry name" value="Leu-rich_rpt"/>
</dbReference>
<organism evidence="1 2">
    <name type="scientific">Rotaria magnacalcarata</name>
    <dbReference type="NCBI Taxonomy" id="392030"/>
    <lineage>
        <taxon>Eukaryota</taxon>
        <taxon>Metazoa</taxon>
        <taxon>Spiralia</taxon>
        <taxon>Gnathifera</taxon>
        <taxon>Rotifera</taxon>
        <taxon>Eurotatoria</taxon>
        <taxon>Bdelloidea</taxon>
        <taxon>Philodinida</taxon>
        <taxon>Philodinidae</taxon>
        <taxon>Rotaria</taxon>
    </lineage>
</organism>
<dbReference type="Pfam" id="PF13516">
    <property type="entry name" value="LRR_6"/>
    <property type="match status" value="1"/>
</dbReference>
<feature type="non-terminal residue" evidence="1">
    <location>
        <position position="1"/>
    </location>
</feature>
<evidence type="ECO:0000313" key="2">
    <source>
        <dbReference type="Proteomes" id="UP000681967"/>
    </source>
</evidence>
<dbReference type="AlphaFoldDB" id="A0A8S3F947"/>
<dbReference type="Proteomes" id="UP000681967">
    <property type="component" value="Unassembled WGS sequence"/>
</dbReference>
<dbReference type="SUPFAM" id="SSF52047">
    <property type="entry name" value="RNI-like"/>
    <property type="match status" value="1"/>
</dbReference>
<dbReference type="EMBL" id="CAJOBH010241027">
    <property type="protein sequence ID" value="CAF5109355.1"/>
    <property type="molecule type" value="Genomic_DNA"/>
</dbReference>
<dbReference type="Gene3D" id="3.80.10.10">
    <property type="entry name" value="Ribonuclease Inhibitor"/>
    <property type="match status" value="1"/>
</dbReference>
<dbReference type="InterPro" id="IPR032675">
    <property type="entry name" value="LRR_dom_sf"/>
</dbReference>
<protein>
    <submittedName>
        <fullName evidence="1">Uncharacterized protein</fullName>
    </submittedName>
</protein>
<name>A0A8S3F947_9BILA</name>
<dbReference type="SMART" id="SM00368">
    <property type="entry name" value="LRR_RI"/>
    <property type="match status" value="1"/>
</dbReference>
<accession>A0A8S3F947</accession>